<reference evidence="6 7" key="1">
    <citation type="submission" date="2018-06" db="EMBL/GenBank/DDBJ databases">
        <title>Nitrincola tibetense sp. nov., isolated from Lake XuguoCo on Tibetan Plateau.</title>
        <authorList>
            <person name="Xing P."/>
        </authorList>
    </citation>
    <scope>NUCLEOTIDE SEQUENCE [LARGE SCALE GENOMIC DNA]</scope>
    <source>
        <strain evidence="7">xg18</strain>
    </source>
</reference>
<dbReference type="InterPro" id="IPR001826">
    <property type="entry name" value="RHS"/>
</dbReference>
<dbReference type="OrthoDB" id="9815414at2"/>
<organism evidence="6 7">
    <name type="scientific">Nitrincola tibetensis</name>
    <dbReference type="NCBI Taxonomy" id="2219697"/>
    <lineage>
        <taxon>Bacteria</taxon>
        <taxon>Pseudomonadati</taxon>
        <taxon>Pseudomonadota</taxon>
        <taxon>Gammaproteobacteria</taxon>
        <taxon>Oceanospirillales</taxon>
        <taxon>Oceanospirillaceae</taxon>
        <taxon>Nitrincola</taxon>
    </lineage>
</organism>
<dbReference type="Pfam" id="PF05488">
    <property type="entry name" value="PAAR_motif"/>
    <property type="match status" value="1"/>
</dbReference>
<dbReference type="Gene3D" id="2.180.10.10">
    <property type="entry name" value="RHS repeat-associated core"/>
    <property type="match status" value="3"/>
</dbReference>
<accession>A0A364NK19</accession>
<dbReference type="Pfam" id="PF03527">
    <property type="entry name" value="RHS"/>
    <property type="match status" value="1"/>
</dbReference>
<feature type="domain" description="Teneurin-like YD-shell" evidence="5">
    <location>
        <begin position="931"/>
        <end position="1079"/>
    </location>
</feature>
<dbReference type="InterPro" id="IPR022385">
    <property type="entry name" value="Rhs_assc_core"/>
</dbReference>
<dbReference type="Gene3D" id="2.60.200.60">
    <property type="match status" value="2"/>
</dbReference>
<dbReference type="InterPro" id="IPR050708">
    <property type="entry name" value="T6SS_VgrG/RHS"/>
</dbReference>
<feature type="domain" description="RHS protein conserved region" evidence="3">
    <location>
        <begin position="1159"/>
        <end position="1192"/>
    </location>
</feature>
<name>A0A364NK19_9GAMM</name>
<feature type="domain" description="DUF6531" evidence="4">
    <location>
        <begin position="116"/>
        <end position="167"/>
    </location>
</feature>
<dbReference type="NCBIfam" id="TIGR01643">
    <property type="entry name" value="YD_repeat_2x"/>
    <property type="match status" value="6"/>
</dbReference>
<dbReference type="InterPro" id="IPR056823">
    <property type="entry name" value="TEN-like_YD-shell"/>
</dbReference>
<evidence type="ECO:0000259" key="4">
    <source>
        <dbReference type="Pfam" id="PF20148"/>
    </source>
</evidence>
<dbReference type="CDD" id="cd14738">
    <property type="entry name" value="PAAR_2"/>
    <property type="match status" value="1"/>
</dbReference>
<keyword evidence="1" id="KW-0677">Repeat</keyword>
<dbReference type="EMBL" id="QKRX01000009">
    <property type="protein sequence ID" value="RAU17469.1"/>
    <property type="molecule type" value="Genomic_DNA"/>
</dbReference>
<evidence type="ECO:0000256" key="2">
    <source>
        <dbReference type="SAM" id="MobiDB-lite"/>
    </source>
</evidence>
<sequence>MAKPAARVGDHHTCPAYSGKTPHIGGPISSGSGNVIIGNQPAARVGDKLVCRGPADTLTSGSSTVYINGRPAARTGDSTAHGGVIVGGLGTVLIGDRPASTVGLADQIAPCSPNCGNPVNPLLGSKFLPSTHDFRLPAPEPFSFSRGYVSSNAQVGPLGQGWTMTGETLRLTRDVPLCFQDVLEPDVGWSEVLEPDTQFELLLHDAHGRRIRFHALQPGQVAYSETETFWLARGGTETNDSILTSSAFSALPTEVAEQASLYFVSTGTRVFALESYQDEWRLTAEFTASGYKTEFLRSPSGQLRQIRDSAGRMYHLQYRQYSVIQAGDDGQRLTAIFAETAPSQLLVRYVYSSSGDLIEVQDRAGQVTARFNWQQHILTGYTLPGRREMRYEWSEHTPKGKVLRQIEVNGLVREYAYNETYTDVTDNLGRTERYVFTGSGTHLRWTAHVHADGEEEYFSYSPNGQRIARIDRIGGVTSYQYDLKGHLLAITLATDARYAYVRDELGRPLQVRSPEGRVQHFTYDGKGNLIRAMDALNNTTQFEFHDPHLPDRPTRHIDPEGITHTYTWTPLGQLASHTDCSGLITHYEYDDLGQLIRIISPKREVTEIAYTERGQKAKLILADGTTYVYHYTEQGHLAEIRDSKGRIQRLAYDARGQIIADTDAANHTRRYTYDLAGRLTQITNANGATYTFDYDVMDRVVREIGFDGRERRYTYNRRGDVIEQEDVQQDQILRMYYDAIGRLLARELPETASNPAQVESFRYDADGRLRFADNLYARVEWQYDNAGRMLNEQQWHKNAHWALNQQEDSPHIPDAPLEDLPEEALLWNWSNQYEYNRQGIPGILQQGALQMGNLTYGSGHLLGVRLGPLELSLRPNTRHQEAERSLHAHQQGDVIPLLERERHYNAIGLLIHQEDHFLGGHQRLVDGSFPVHIHQFKYDARHRLTQLTQLVPPEKLGNPLLTEHRQTFQYDPVGRLIGSLFEEASNRREKSYPLDAEGNRIGSEGAHAIQHNRLTGYREAEYRYDKAGNLIEKLTQNTLQTFHYDALNRLSHLTQKQPGYPTFTAYFTYDALSRRVCKQVIPERGPTRFVHYGWSGDQLIHEDLGEQRTTVFYEPGTFVPLFRVDETVKSDVRRDHNLDSERDSASALESEYDTRYSAFITDHLGTPTKLIDEHGQLLWTAMSDDWAAIRDEKAAPNVKQPIRFQGQWEDEETGLYYNRYRYYDSSQGRYITQDPIGLAGGLNSYAYVGNPTAWVDPLGLSALGLEGNTATIRKAGKLIPKVKAANDVVDAFDKSVGGAQCVYHSAIMPSQIPPIEEHFREIADQTRQAKIEGCESDRRNQLQSGARYSLEDIQANYNQCIFEAEQAIQGLANESATGVQEIIKEQQKRMRELCLPGALNP</sequence>
<proteinExistence type="predicted"/>
<evidence type="ECO:0000256" key="1">
    <source>
        <dbReference type="ARBA" id="ARBA00022737"/>
    </source>
</evidence>
<evidence type="ECO:0000259" key="3">
    <source>
        <dbReference type="Pfam" id="PF03527"/>
    </source>
</evidence>
<dbReference type="Pfam" id="PF20148">
    <property type="entry name" value="DUF6531"/>
    <property type="match status" value="1"/>
</dbReference>
<feature type="region of interest" description="Disordered" evidence="2">
    <location>
        <begin position="1"/>
        <end position="25"/>
    </location>
</feature>
<dbReference type="Pfam" id="PF25023">
    <property type="entry name" value="TEN_YD-shell"/>
    <property type="match status" value="1"/>
</dbReference>
<gene>
    <name evidence="6" type="ORF">DN062_12280</name>
</gene>
<dbReference type="InterPro" id="IPR006530">
    <property type="entry name" value="YD"/>
</dbReference>
<comment type="caution">
    <text evidence="6">The sequence shown here is derived from an EMBL/GenBank/DDBJ whole genome shotgun (WGS) entry which is preliminary data.</text>
</comment>
<dbReference type="RefSeq" id="WP_112159624.1">
    <property type="nucleotide sequence ID" value="NZ_QKRX01000009.1"/>
</dbReference>
<dbReference type="InterPro" id="IPR008727">
    <property type="entry name" value="PAAR_motif"/>
</dbReference>
<dbReference type="SUPFAM" id="SSF69322">
    <property type="entry name" value="Tricorn protease domain 2"/>
    <property type="match status" value="1"/>
</dbReference>
<dbReference type="Proteomes" id="UP000250744">
    <property type="component" value="Unassembled WGS sequence"/>
</dbReference>
<dbReference type="Pfam" id="PF05593">
    <property type="entry name" value="RHS_repeat"/>
    <property type="match status" value="3"/>
</dbReference>
<dbReference type="PANTHER" id="PTHR32305">
    <property type="match status" value="1"/>
</dbReference>
<dbReference type="PANTHER" id="PTHR32305:SF15">
    <property type="entry name" value="PROTEIN RHSA-RELATED"/>
    <property type="match status" value="1"/>
</dbReference>
<evidence type="ECO:0000313" key="7">
    <source>
        <dbReference type="Proteomes" id="UP000250744"/>
    </source>
</evidence>
<protein>
    <recommendedName>
        <fullName evidence="8">Type IV secretion protein Rhs</fullName>
    </recommendedName>
</protein>
<dbReference type="InterPro" id="IPR031325">
    <property type="entry name" value="RHS_repeat"/>
</dbReference>
<evidence type="ECO:0000313" key="6">
    <source>
        <dbReference type="EMBL" id="RAU17469.1"/>
    </source>
</evidence>
<keyword evidence="7" id="KW-1185">Reference proteome</keyword>
<dbReference type="NCBIfam" id="TIGR03696">
    <property type="entry name" value="Rhs_assc_core"/>
    <property type="match status" value="1"/>
</dbReference>
<dbReference type="InterPro" id="IPR045351">
    <property type="entry name" value="DUF6531"/>
</dbReference>
<evidence type="ECO:0008006" key="8">
    <source>
        <dbReference type="Google" id="ProtNLM"/>
    </source>
</evidence>
<evidence type="ECO:0000259" key="5">
    <source>
        <dbReference type="Pfam" id="PF25023"/>
    </source>
</evidence>